<dbReference type="Gene3D" id="2.115.10.20">
    <property type="entry name" value="Glycosyl hydrolase domain, family 43"/>
    <property type="match status" value="1"/>
</dbReference>
<dbReference type="PANTHER" id="PTHR43301">
    <property type="entry name" value="ARABINAN ENDO-1,5-ALPHA-L-ARABINOSIDASE"/>
    <property type="match status" value="1"/>
</dbReference>
<dbReference type="InterPro" id="IPR050727">
    <property type="entry name" value="GH43_arabinanases"/>
</dbReference>
<dbReference type="CDD" id="cd08983">
    <property type="entry name" value="GH43_Bt3655-like"/>
    <property type="match status" value="1"/>
</dbReference>
<protein>
    <recommendedName>
        <fullName evidence="3">1,4-beta-xylanase</fullName>
    </recommendedName>
</protein>
<gene>
    <name evidence="1" type="ORF">CMsap09_11810</name>
</gene>
<dbReference type="SUPFAM" id="SSF75005">
    <property type="entry name" value="Arabinanase/levansucrase/invertase"/>
    <property type="match status" value="2"/>
</dbReference>
<dbReference type="AlphaFoldDB" id="A0A251XWK2"/>
<evidence type="ECO:0000313" key="1">
    <source>
        <dbReference type="EMBL" id="OUE09623.1"/>
    </source>
</evidence>
<organism evidence="1 2">
    <name type="scientific">Clavibacter michiganensis</name>
    <dbReference type="NCBI Taxonomy" id="28447"/>
    <lineage>
        <taxon>Bacteria</taxon>
        <taxon>Bacillati</taxon>
        <taxon>Actinomycetota</taxon>
        <taxon>Actinomycetes</taxon>
        <taxon>Micrococcales</taxon>
        <taxon>Microbacteriaceae</taxon>
        <taxon>Clavibacter</taxon>
    </lineage>
</organism>
<accession>A0A251XWK2</accession>
<name>A0A251XWK2_9MICO</name>
<proteinExistence type="predicted"/>
<dbReference type="Proteomes" id="UP000195106">
    <property type="component" value="Unassembled WGS sequence"/>
</dbReference>
<reference evidence="1 2" key="1">
    <citation type="submission" date="2016-08" db="EMBL/GenBank/DDBJ databases">
        <title>Genome sequence of Clavibacter michiganensis spp. strain CASJ009.</title>
        <authorList>
            <person name="Thapa S.P."/>
            <person name="Coaker G."/>
        </authorList>
    </citation>
    <scope>NUCLEOTIDE SEQUENCE [LARGE SCALE GENOMIC DNA]</scope>
    <source>
        <strain evidence="1">CASJ009</strain>
    </source>
</reference>
<dbReference type="PANTHER" id="PTHR43301:SF3">
    <property type="entry name" value="ARABINAN ENDO-1,5-ALPHA-L-ARABINOSIDASE A-RELATED"/>
    <property type="match status" value="1"/>
</dbReference>
<evidence type="ECO:0000313" key="2">
    <source>
        <dbReference type="Proteomes" id="UP000195106"/>
    </source>
</evidence>
<dbReference type="EMBL" id="MDHJ01000001">
    <property type="protein sequence ID" value="OUE09623.1"/>
    <property type="molecule type" value="Genomic_DNA"/>
</dbReference>
<dbReference type="InterPro" id="IPR023296">
    <property type="entry name" value="Glyco_hydro_beta-prop_sf"/>
</dbReference>
<evidence type="ECO:0008006" key="3">
    <source>
        <dbReference type="Google" id="ProtNLM"/>
    </source>
</evidence>
<comment type="caution">
    <text evidence="1">The sequence shown here is derived from an EMBL/GenBank/DDBJ whole genome shotgun (WGS) entry which is preliminary data.</text>
</comment>
<sequence>MTPEEPAAYAMAYFEPGDREDGERIRLAVSDGSDPLSWTRVDDGRPVLASEVGEHGLRDPFLLRDERRGVFVLLATDLRTWPDEDWDRAVHRGSRSIAVAESADLVTWSTVRLVRVAPDDAGNAWAPKAAWIPGTGEWEVLFAAGPRAGSEAGSGTWAGAPGGHQRILATRTRDFRAFSPARVAVDTGRDLIDMALLPYGGRVLRFSVEDASGGTGPRRGTAITVEVGDRVGGRFRLVARGVGMPELVHGEGPAPFAGIGGDDTIWLLVDEFGHRGCQVLSTDGDGTGPWTHRPEARLPDRARHGSVLAVSAAEAAVLRARAGGRGRAARRSA</sequence>